<dbReference type="OrthoDB" id="9763676at2"/>
<dbReference type="PIRSF" id="PIRSF028304">
    <property type="entry name" value="UCP028304"/>
    <property type="match status" value="1"/>
</dbReference>
<dbReference type="NCBIfam" id="TIGR03359">
    <property type="entry name" value="VI_chp_6"/>
    <property type="match status" value="1"/>
</dbReference>
<evidence type="ECO:0000313" key="2">
    <source>
        <dbReference type="Proteomes" id="UP000032067"/>
    </source>
</evidence>
<dbReference type="RefSeq" id="WP_042579184.1">
    <property type="nucleotide sequence ID" value="NZ_JXQQ01000028.1"/>
</dbReference>
<accession>A0A0D0MM16</accession>
<dbReference type="AlphaFoldDB" id="A0A0D0MM16"/>
<protein>
    <submittedName>
        <fullName evidence="1">Type VI secretion system protein ImpG</fullName>
    </submittedName>
</protein>
<dbReference type="InterPro" id="IPR010272">
    <property type="entry name" value="T6SS_TssF"/>
</dbReference>
<comment type="caution">
    <text evidence="1">The sequence shown here is derived from an EMBL/GenBank/DDBJ whole genome shotgun (WGS) entry which is preliminary data.</text>
</comment>
<organism evidence="1 2">
    <name type="scientific">Variovorax paradoxus</name>
    <dbReference type="NCBI Taxonomy" id="34073"/>
    <lineage>
        <taxon>Bacteria</taxon>
        <taxon>Pseudomonadati</taxon>
        <taxon>Pseudomonadota</taxon>
        <taxon>Betaproteobacteria</taxon>
        <taxon>Burkholderiales</taxon>
        <taxon>Comamonadaceae</taxon>
        <taxon>Variovorax</taxon>
    </lineage>
</organism>
<proteinExistence type="predicted"/>
<sequence length="590" mass="65924">MSKATFLRYYQDQLQQLRTLSVDFARANPALAPMLAEPSGDPDVERLLEGVAFLNGLTRQKLDDEFPELLQELANQLFPHYLRPVPAATLVMFEPRAALTEAVQVPAGSELASLPVDGTRCRFRISHALQVEPLALRGFELVHDAGRAPALRLDFVLQGIDLAQWGRGPIRLFLGAGFAQASNLLMLLMTRVAQVEVAAGSPTQGGERFALGRQALRCAGFDHEMLAYPQHAFSGFRVIQEYFALPEKLLFVELDGFERWAIARGGQQFSVWLTLTDLPQWAPELREHSFQLNVVPVLNLFEHPGEPIQHEHRTSEYRVRPENEKKGHYQIFSVDRVVGYSQGASEERVYLPFGMAGLPGQANQVNPTSQAPASYSLSRRASAVGRGQDLFVSIATPRQQPLTPETLSISLTCTNHELPESLKLGDISQPTSSSPERLSFRNIRPVTPQLNPPADEHLLWRMISHISLNFLSLADAANLKMMLGLYIFSERQDHGREIANRHRIAGIESLVAEPETRLIGRRMLSGQRLRMGCRSSHFASLGGLYVFGCVIERFLGDYAAINAYTRLEVRDIDTGEVFDWPARLGRQCLL</sequence>
<dbReference type="Proteomes" id="UP000032067">
    <property type="component" value="Unassembled WGS sequence"/>
</dbReference>
<dbReference type="EMBL" id="JXQQ01000028">
    <property type="protein sequence ID" value="KIQ31969.1"/>
    <property type="molecule type" value="Genomic_DNA"/>
</dbReference>
<reference evidence="1 2" key="1">
    <citation type="submission" date="2014-12" db="EMBL/GenBank/DDBJ databases">
        <title>16Stimator: statistical estimation of ribosomal gene copy numbers from draft genome assemblies.</title>
        <authorList>
            <person name="Perisin M.A."/>
            <person name="Vetter M."/>
            <person name="Gilbert J.A."/>
            <person name="Bergelson J."/>
        </authorList>
    </citation>
    <scope>NUCLEOTIDE SEQUENCE [LARGE SCALE GENOMIC DNA]</scope>
    <source>
        <strain evidence="1 2">MEDvA23</strain>
    </source>
</reference>
<name>A0A0D0MM16_VARPD</name>
<evidence type="ECO:0000313" key="1">
    <source>
        <dbReference type="EMBL" id="KIQ31969.1"/>
    </source>
</evidence>
<dbReference type="PANTHER" id="PTHR35370:SF4">
    <property type="entry name" value="TYPE VI SECRETION SYSTEM BASEPLATE SUBUNIT TSSF"/>
    <property type="match status" value="1"/>
</dbReference>
<dbReference type="Pfam" id="PF05947">
    <property type="entry name" value="T6SS_TssF"/>
    <property type="match status" value="1"/>
</dbReference>
<gene>
    <name evidence="1" type="ORF">RT97_12940</name>
</gene>
<dbReference type="PANTHER" id="PTHR35370">
    <property type="entry name" value="CYTOPLASMIC PROTEIN-RELATED-RELATED"/>
    <property type="match status" value="1"/>
</dbReference>